<gene>
    <name evidence="1" type="ORF">RFI_31843</name>
</gene>
<evidence type="ECO:0000313" key="2">
    <source>
        <dbReference type="Proteomes" id="UP000023152"/>
    </source>
</evidence>
<dbReference type="AlphaFoldDB" id="X6LUF2"/>
<accession>X6LUF2</accession>
<keyword evidence="2" id="KW-1185">Reference proteome</keyword>
<name>X6LUF2_RETFI</name>
<sequence>MAAVLLVQGADLKTSQKKIGRNCPHFSKTISIMLFQVLITFWCLNWLVFAVDVPSLFEGTWIIHECTAEPENAQGPFSNLCDKLIVQQWTLQKDADTASTTNKKASLFGKWLVNETVTNTTTEEKYLRIDFNDNLRGQMSVGPSPYDLTTVTSFEFIEMSNGQLLTHGFWFDGKLGNEDDAKNQNEQTPRKYQLTLSELPGGTGAVFSLTLVGNEKNMFTVWSGKNNKIIEKSFLTKYGPIVMTVDKTFLVDWFILFSPLEDKKNIPQGIVYPLFVGMIFHFLIRETSIENVIWI</sequence>
<dbReference type="EMBL" id="ASPP01027987">
    <property type="protein sequence ID" value="ETO05553.1"/>
    <property type="molecule type" value="Genomic_DNA"/>
</dbReference>
<organism evidence="1 2">
    <name type="scientific">Reticulomyxa filosa</name>
    <dbReference type="NCBI Taxonomy" id="46433"/>
    <lineage>
        <taxon>Eukaryota</taxon>
        <taxon>Sar</taxon>
        <taxon>Rhizaria</taxon>
        <taxon>Retaria</taxon>
        <taxon>Foraminifera</taxon>
        <taxon>Monothalamids</taxon>
        <taxon>Reticulomyxidae</taxon>
        <taxon>Reticulomyxa</taxon>
    </lineage>
</organism>
<proteinExistence type="predicted"/>
<evidence type="ECO:0000313" key="1">
    <source>
        <dbReference type="EMBL" id="ETO05553.1"/>
    </source>
</evidence>
<dbReference type="Proteomes" id="UP000023152">
    <property type="component" value="Unassembled WGS sequence"/>
</dbReference>
<protein>
    <submittedName>
        <fullName evidence="1">Uncharacterized protein</fullName>
    </submittedName>
</protein>
<reference evidence="1 2" key="1">
    <citation type="journal article" date="2013" name="Curr. Biol.">
        <title>The Genome of the Foraminiferan Reticulomyxa filosa.</title>
        <authorList>
            <person name="Glockner G."/>
            <person name="Hulsmann N."/>
            <person name="Schleicher M."/>
            <person name="Noegel A.A."/>
            <person name="Eichinger L."/>
            <person name="Gallinger C."/>
            <person name="Pawlowski J."/>
            <person name="Sierra R."/>
            <person name="Euteneuer U."/>
            <person name="Pillet L."/>
            <person name="Moustafa A."/>
            <person name="Platzer M."/>
            <person name="Groth M."/>
            <person name="Szafranski K."/>
            <person name="Schliwa M."/>
        </authorList>
    </citation>
    <scope>NUCLEOTIDE SEQUENCE [LARGE SCALE GENOMIC DNA]</scope>
</reference>
<comment type="caution">
    <text evidence="1">The sequence shown here is derived from an EMBL/GenBank/DDBJ whole genome shotgun (WGS) entry which is preliminary data.</text>
</comment>